<keyword evidence="4" id="KW-1185">Reference proteome</keyword>
<gene>
    <name evidence="3" type="ORF">Phou_063820</name>
</gene>
<name>A0A6V8KAE9_9ACTN</name>
<dbReference type="Pfam" id="PF01266">
    <property type="entry name" value="DAO"/>
    <property type="match status" value="1"/>
</dbReference>
<evidence type="ECO:0000256" key="1">
    <source>
        <dbReference type="SAM" id="MobiDB-lite"/>
    </source>
</evidence>
<feature type="region of interest" description="Disordered" evidence="1">
    <location>
        <begin position="260"/>
        <end position="294"/>
    </location>
</feature>
<accession>A0A6V8KAE9</accession>
<protein>
    <recommendedName>
        <fullName evidence="2">FAD dependent oxidoreductase domain-containing protein</fullName>
    </recommendedName>
</protein>
<dbReference type="Proteomes" id="UP000482800">
    <property type="component" value="Unassembled WGS sequence"/>
</dbReference>
<dbReference type="GO" id="GO:0005737">
    <property type="term" value="C:cytoplasm"/>
    <property type="evidence" value="ECO:0007669"/>
    <property type="project" value="TreeGrafter"/>
</dbReference>
<evidence type="ECO:0000259" key="2">
    <source>
        <dbReference type="Pfam" id="PF01266"/>
    </source>
</evidence>
<dbReference type="EMBL" id="BLPF01000002">
    <property type="protein sequence ID" value="GFJ82202.1"/>
    <property type="molecule type" value="Genomic_DNA"/>
</dbReference>
<sequence length="294" mass="29542">MVVLEPRGKAPPGRAWSMSCLQRAGRCLTPKGFPRATGRAAAGAKVVSVSSPPVSRDVVVVGAGIVGASVAYHAARAGAAVTLVDSGLPGAGVTADSFAWIGASGVRTGPAAGLRASATEEYHRLGAELPGLPVTWSGSLSWRREGGAPDAGPGQTIVDAAAVAALEPTVRQPPEWAVWAPGDGGVDSVGVTERLVAGARAHGARVQLDTPVTSVRRDAAGQVAGVETAAGPLSGATVVLAAGVATAALSVPSACASRSNRRRRRCSGSAPRPVWSARWSTPRTSTFGRSPRTG</sequence>
<reference evidence="3 4" key="2">
    <citation type="submission" date="2020-03" db="EMBL/GenBank/DDBJ databases">
        <authorList>
            <person name="Ichikawa N."/>
            <person name="Kimura A."/>
            <person name="Kitahashi Y."/>
            <person name="Uohara A."/>
        </authorList>
    </citation>
    <scope>NUCLEOTIDE SEQUENCE [LARGE SCALE GENOMIC DNA]</scope>
    <source>
        <strain evidence="3 4">NBRC 108639</strain>
    </source>
</reference>
<dbReference type="Gene3D" id="3.30.9.10">
    <property type="entry name" value="D-Amino Acid Oxidase, subunit A, domain 2"/>
    <property type="match status" value="1"/>
</dbReference>
<dbReference type="SUPFAM" id="SSF51905">
    <property type="entry name" value="FAD/NAD(P)-binding domain"/>
    <property type="match status" value="1"/>
</dbReference>
<feature type="compositionally biased region" description="Polar residues" evidence="1">
    <location>
        <begin position="278"/>
        <end position="294"/>
    </location>
</feature>
<dbReference type="InterPro" id="IPR006076">
    <property type="entry name" value="FAD-dep_OxRdtase"/>
</dbReference>
<organism evidence="3 4">
    <name type="scientific">Phytohabitans houttuyneae</name>
    <dbReference type="NCBI Taxonomy" id="1076126"/>
    <lineage>
        <taxon>Bacteria</taxon>
        <taxon>Bacillati</taxon>
        <taxon>Actinomycetota</taxon>
        <taxon>Actinomycetes</taxon>
        <taxon>Micromonosporales</taxon>
        <taxon>Micromonosporaceae</taxon>
    </lineage>
</organism>
<dbReference type="AlphaFoldDB" id="A0A6V8KAE9"/>
<reference evidence="3 4" key="1">
    <citation type="submission" date="2020-03" db="EMBL/GenBank/DDBJ databases">
        <title>Whole genome shotgun sequence of Phytohabitans houttuyneae NBRC 108639.</title>
        <authorList>
            <person name="Komaki H."/>
            <person name="Tamura T."/>
        </authorList>
    </citation>
    <scope>NUCLEOTIDE SEQUENCE [LARGE SCALE GENOMIC DNA]</scope>
    <source>
        <strain evidence="3 4">NBRC 108639</strain>
    </source>
</reference>
<dbReference type="InterPro" id="IPR036188">
    <property type="entry name" value="FAD/NAD-bd_sf"/>
</dbReference>
<evidence type="ECO:0000313" key="4">
    <source>
        <dbReference type="Proteomes" id="UP000482800"/>
    </source>
</evidence>
<proteinExistence type="predicted"/>
<dbReference type="Gene3D" id="3.50.50.60">
    <property type="entry name" value="FAD/NAD(P)-binding domain"/>
    <property type="match status" value="1"/>
</dbReference>
<evidence type="ECO:0000313" key="3">
    <source>
        <dbReference type="EMBL" id="GFJ82202.1"/>
    </source>
</evidence>
<dbReference type="PANTHER" id="PTHR13847">
    <property type="entry name" value="SARCOSINE DEHYDROGENASE-RELATED"/>
    <property type="match status" value="1"/>
</dbReference>
<feature type="domain" description="FAD dependent oxidoreductase" evidence="2">
    <location>
        <begin position="57"/>
        <end position="250"/>
    </location>
</feature>
<comment type="caution">
    <text evidence="3">The sequence shown here is derived from an EMBL/GenBank/DDBJ whole genome shotgun (WGS) entry which is preliminary data.</text>
</comment>